<dbReference type="PROSITE" id="PS50112">
    <property type="entry name" value="PAS"/>
    <property type="match status" value="2"/>
</dbReference>
<dbReference type="InterPro" id="IPR003594">
    <property type="entry name" value="HATPase_dom"/>
</dbReference>
<feature type="modified residue" description="4-aspartylphosphate" evidence="6">
    <location>
        <position position="55"/>
    </location>
</feature>
<dbReference type="InterPro" id="IPR013767">
    <property type="entry name" value="PAS_fold"/>
</dbReference>
<evidence type="ECO:0000256" key="2">
    <source>
        <dbReference type="ARBA" id="ARBA00012438"/>
    </source>
</evidence>
<dbReference type="CDD" id="cd00075">
    <property type="entry name" value="HATPase"/>
    <property type="match status" value="1"/>
</dbReference>
<dbReference type="CDD" id="cd00156">
    <property type="entry name" value="REC"/>
    <property type="match status" value="1"/>
</dbReference>
<dbReference type="GO" id="GO:0004673">
    <property type="term" value="F:protein histidine kinase activity"/>
    <property type="evidence" value="ECO:0007669"/>
    <property type="project" value="UniProtKB-EC"/>
</dbReference>
<dbReference type="SMART" id="SM00387">
    <property type="entry name" value="HATPase_c"/>
    <property type="match status" value="1"/>
</dbReference>
<dbReference type="AlphaFoldDB" id="A0A8A3S1M6"/>
<dbReference type="SMART" id="SM00086">
    <property type="entry name" value="PAC"/>
    <property type="match status" value="1"/>
</dbReference>
<dbReference type="EC" id="2.7.13.3" evidence="2"/>
<name>A0A8A3S1M6_9EURY</name>
<evidence type="ECO:0000313" key="12">
    <source>
        <dbReference type="Proteomes" id="UP001042704"/>
    </source>
</evidence>
<dbReference type="InterPro" id="IPR036890">
    <property type="entry name" value="HATPase_C_sf"/>
</dbReference>
<organism evidence="11 12">
    <name type="scientific">Methanofollis aquaemaris</name>
    <dbReference type="NCBI Taxonomy" id="126734"/>
    <lineage>
        <taxon>Archaea</taxon>
        <taxon>Methanobacteriati</taxon>
        <taxon>Methanobacteriota</taxon>
        <taxon>Stenosarchaea group</taxon>
        <taxon>Methanomicrobia</taxon>
        <taxon>Methanomicrobiales</taxon>
        <taxon>Methanomicrobiaceae</taxon>
        <taxon>Methanofollis</taxon>
    </lineage>
</organism>
<dbReference type="PANTHER" id="PTHR43304">
    <property type="entry name" value="PHYTOCHROME-LIKE PROTEIN CPH1"/>
    <property type="match status" value="1"/>
</dbReference>
<dbReference type="RefSeq" id="WP_265581435.1">
    <property type="nucleotide sequence ID" value="NZ_CP036172.1"/>
</dbReference>
<keyword evidence="5" id="KW-0418">Kinase</keyword>
<dbReference type="Pfam" id="PF00989">
    <property type="entry name" value="PAS"/>
    <property type="match status" value="1"/>
</dbReference>
<feature type="domain" description="PAC" evidence="10">
    <location>
        <begin position="216"/>
        <end position="267"/>
    </location>
</feature>
<dbReference type="Proteomes" id="UP001042704">
    <property type="component" value="Chromosome"/>
</dbReference>
<evidence type="ECO:0000256" key="4">
    <source>
        <dbReference type="ARBA" id="ARBA00022679"/>
    </source>
</evidence>
<keyword evidence="4" id="KW-0808">Transferase</keyword>
<feature type="domain" description="Response regulatory" evidence="8">
    <location>
        <begin position="5"/>
        <end position="120"/>
    </location>
</feature>
<reference evidence="11" key="2">
    <citation type="submission" date="2019-02" db="EMBL/GenBank/DDBJ databases">
        <authorList>
            <person name="Chen S.-C."/>
            <person name="Chien H.-H."/>
            <person name="Lai M.-C."/>
        </authorList>
    </citation>
    <scope>NUCLEOTIDE SEQUENCE</scope>
    <source>
        <strain evidence="11">N2F9704</strain>
    </source>
</reference>
<accession>A0A8A3S1M6</accession>
<feature type="domain" description="PAS" evidence="9">
    <location>
        <begin position="268"/>
        <end position="309"/>
    </location>
</feature>
<dbReference type="InterPro" id="IPR005467">
    <property type="entry name" value="His_kinase_dom"/>
</dbReference>
<keyword evidence="12" id="KW-1185">Reference proteome</keyword>
<dbReference type="PROSITE" id="PS50110">
    <property type="entry name" value="RESPONSE_REGULATORY"/>
    <property type="match status" value="1"/>
</dbReference>
<evidence type="ECO:0000256" key="3">
    <source>
        <dbReference type="ARBA" id="ARBA00022553"/>
    </source>
</evidence>
<dbReference type="InterPro" id="IPR011006">
    <property type="entry name" value="CheY-like_superfamily"/>
</dbReference>
<dbReference type="InterPro" id="IPR004358">
    <property type="entry name" value="Sig_transdc_His_kin-like_C"/>
</dbReference>
<protein>
    <recommendedName>
        <fullName evidence="2">histidine kinase</fullName>
        <ecNumber evidence="2">2.7.13.3</ecNumber>
    </recommendedName>
</protein>
<evidence type="ECO:0000259" key="7">
    <source>
        <dbReference type="PROSITE" id="PS50109"/>
    </source>
</evidence>
<dbReference type="Pfam" id="PF02518">
    <property type="entry name" value="HATPase_c"/>
    <property type="match status" value="1"/>
</dbReference>
<dbReference type="Pfam" id="PF13188">
    <property type="entry name" value="PAS_8"/>
    <property type="match status" value="1"/>
</dbReference>
<dbReference type="SMART" id="SM00091">
    <property type="entry name" value="PAS"/>
    <property type="match status" value="2"/>
</dbReference>
<sequence>MAPLSVLYIDDDPGLLEIGKIFLERSGELTVTTCECPLEASEILSGKHVDAIISDHLMPGMDGIRLLRHLRQHGTMTPFIMFTGKGCEEVAIDALNSGADFYIRKEGSPEQQFAEIGNTIKRAVAGRRAEETFKKNEELYQWLSGNAPPEIVENLNEVFYVLDKNATVTYVSPNIESIGGYPASAVIGRSYVDLVHPDDRTGRLLQFGSSLAGSNEATEYRFLKADGSATWVKTAARPILREGRLIGIQGILTDITSLKTMEEALRESEEQYRDLAVNAPIGILTCDIEGCITYINRCGLDLLGAPGEEEAPAVNLLKYPPLVQNGFSGLLRKAMESGVSIPPLDGEYCSSWEKKAHYRVHISPIANQETVTGARIILDNISEQKRSEIALNNANKKLQLLSEITRHDILNQIMVVQGFLQFAEKMSVDAVQAGHLGKVKGAAEAIRRQIEFTREYERLGVKEPAWLSLGGLIEKIVDAPIPIRCDRPDVSIYADPMVERVFSNLMDNTIRHAQGATAVHVRCSKTGSGLLILWEDDGPGVPEDQKERIFERGCGKNSGFGLFLAREILEITGIGITEAGRPGRGARFEILVPEGGYRFI</sequence>
<dbReference type="PROSITE" id="PS50113">
    <property type="entry name" value="PAC"/>
    <property type="match status" value="1"/>
</dbReference>
<feature type="domain" description="Histidine kinase" evidence="7">
    <location>
        <begin position="498"/>
        <end position="596"/>
    </location>
</feature>
<dbReference type="Gene3D" id="3.30.565.10">
    <property type="entry name" value="Histidine kinase-like ATPase, C-terminal domain"/>
    <property type="match status" value="1"/>
</dbReference>
<dbReference type="Gene3D" id="3.30.450.20">
    <property type="entry name" value="PAS domain"/>
    <property type="match status" value="2"/>
</dbReference>
<feature type="domain" description="PAS" evidence="9">
    <location>
        <begin position="150"/>
        <end position="200"/>
    </location>
</feature>
<dbReference type="SUPFAM" id="SSF55874">
    <property type="entry name" value="ATPase domain of HSP90 chaperone/DNA topoisomerase II/histidine kinase"/>
    <property type="match status" value="1"/>
</dbReference>
<proteinExistence type="predicted"/>
<evidence type="ECO:0000259" key="10">
    <source>
        <dbReference type="PROSITE" id="PS50113"/>
    </source>
</evidence>
<dbReference type="EMBL" id="CP036172">
    <property type="protein sequence ID" value="QSZ66132.1"/>
    <property type="molecule type" value="Genomic_DNA"/>
</dbReference>
<dbReference type="GO" id="GO:0006355">
    <property type="term" value="P:regulation of DNA-templated transcription"/>
    <property type="evidence" value="ECO:0007669"/>
    <property type="project" value="InterPro"/>
</dbReference>
<dbReference type="GeneID" id="76422836"/>
<dbReference type="Gene3D" id="3.40.50.2300">
    <property type="match status" value="1"/>
</dbReference>
<dbReference type="InterPro" id="IPR052162">
    <property type="entry name" value="Sensor_kinase/Photoreceptor"/>
</dbReference>
<dbReference type="InterPro" id="IPR000014">
    <property type="entry name" value="PAS"/>
</dbReference>
<evidence type="ECO:0000313" key="11">
    <source>
        <dbReference type="EMBL" id="QSZ66132.1"/>
    </source>
</evidence>
<comment type="catalytic activity">
    <reaction evidence="1">
        <text>ATP + protein L-histidine = ADP + protein N-phospho-L-histidine.</text>
        <dbReference type="EC" id="2.7.13.3"/>
    </reaction>
</comment>
<evidence type="ECO:0000259" key="9">
    <source>
        <dbReference type="PROSITE" id="PS50112"/>
    </source>
</evidence>
<dbReference type="KEGG" id="maqe:RJ40_00750"/>
<evidence type="ECO:0000259" key="8">
    <source>
        <dbReference type="PROSITE" id="PS50110"/>
    </source>
</evidence>
<dbReference type="InterPro" id="IPR001610">
    <property type="entry name" value="PAC"/>
</dbReference>
<dbReference type="PROSITE" id="PS50109">
    <property type="entry name" value="HIS_KIN"/>
    <property type="match status" value="1"/>
</dbReference>
<dbReference type="InterPro" id="IPR000700">
    <property type="entry name" value="PAS-assoc_C"/>
</dbReference>
<dbReference type="Pfam" id="PF00072">
    <property type="entry name" value="Response_reg"/>
    <property type="match status" value="1"/>
</dbReference>
<gene>
    <name evidence="11" type="ORF">RJ40_00750</name>
</gene>
<dbReference type="NCBIfam" id="TIGR00229">
    <property type="entry name" value="sensory_box"/>
    <property type="match status" value="1"/>
</dbReference>
<evidence type="ECO:0000256" key="6">
    <source>
        <dbReference type="PROSITE-ProRule" id="PRU00169"/>
    </source>
</evidence>
<dbReference type="SUPFAM" id="SSF55785">
    <property type="entry name" value="PYP-like sensor domain (PAS domain)"/>
    <property type="match status" value="2"/>
</dbReference>
<dbReference type="PRINTS" id="PR00344">
    <property type="entry name" value="BCTRLSENSOR"/>
</dbReference>
<dbReference type="SMART" id="SM00448">
    <property type="entry name" value="REC"/>
    <property type="match status" value="1"/>
</dbReference>
<evidence type="ECO:0000256" key="5">
    <source>
        <dbReference type="ARBA" id="ARBA00022777"/>
    </source>
</evidence>
<reference evidence="11" key="1">
    <citation type="journal article" date="2001" name="Int. J. Syst. Evol. Microbiol.">
        <title>Methanofollis aquaemaris sp. nov., a methanogen isolated from an aquaculture fish pond.</title>
        <authorList>
            <person name="Lai M.C."/>
            <person name="Chen S.C."/>
        </authorList>
    </citation>
    <scope>NUCLEOTIDE SEQUENCE</scope>
    <source>
        <strain evidence="11">N2F9704</strain>
    </source>
</reference>
<dbReference type="GO" id="GO:0000160">
    <property type="term" value="P:phosphorelay signal transduction system"/>
    <property type="evidence" value="ECO:0007669"/>
    <property type="project" value="InterPro"/>
</dbReference>
<dbReference type="InterPro" id="IPR001789">
    <property type="entry name" value="Sig_transdc_resp-reg_receiver"/>
</dbReference>
<keyword evidence="3 6" id="KW-0597">Phosphoprotein</keyword>
<evidence type="ECO:0000256" key="1">
    <source>
        <dbReference type="ARBA" id="ARBA00000085"/>
    </source>
</evidence>
<dbReference type="InterPro" id="IPR035965">
    <property type="entry name" value="PAS-like_dom_sf"/>
</dbReference>
<dbReference type="SUPFAM" id="SSF52172">
    <property type="entry name" value="CheY-like"/>
    <property type="match status" value="1"/>
</dbReference>
<dbReference type="PANTHER" id="PTHR43304:SF1">
    <property type="entry name" value="PAC DOMAIN-CONTAINING PROTEIN"/>
    <property type="match status" value="1"/>
</dbReference>
<dbReference type="CDD" id="cd00130">
    <property type="entry name" value="PAS"/>
    <property type="match status" value="1"/>
</dbReference>